<gene>
    <name evidence="1" type="ORF">HDA36_004421</name>
</gene>
<keyword evidence="2" id="KW-1185">Reference proteome</keyword>
<comment type="caution">
    <text evidence="1">The sequence shown here is derived from an EMBL/GenBank/DDBJ whole genome shotgun (WGS) entry which is preliminary data.</text>
</comment>
<name>A0A7W8VFF1_9ACTN</name>
<accession>A0A7W8VFF1</accession>
<dbReference type="Proteomes" id="UP000572635">
    <property type="component" value="Unassembled WGS sequence"/>
</dbReference>
<dbReference type="Gene3D" id="3.40.50.720">
    <property type="entry name" value="NAD(P)-binding Rossmann-like Domain"/>
    <property type="match status" value="1"/>
</dbReference>
<dbReference type="AlphaFoldDB" id="A0A7W8VFF1"/>
<dbReference type="RefSeq" id="WP_184394863.1">
    <property type="nucleotide sequence ID" value="NZ_JACHDB010000001.1"/>
</dbReference>
<dbReference type="EMBL" id="JACHDB010000001">
    <property type="protein sequence ID" value="MBB5434337.1"/>
    <property type="molecule type" value="Genomic_DNA"/>
</dbReference>
<dbReference type="SUPFAM" id="SSF51735">
    <property type="entry name" value="NAD(P)-binding Rossmann-fold domains"/>
    <property type="match status" value="1"/>
</dbReference>
<evidence type="ECO:0000313" key="2">
    <source>
        <dbReference type="Proteomes" id="UP000572635"/>
    </source>
</evidence>
<organism evidence="1 2">
    <name type="scientific">Nocardiopsis composta</name>
    <dbReference type="NCBI Taxonomy" id="157465"/>
    <lineage>
        <taxon>Bacteria</taxon>
        <taxon>Bacillati</taxon>
        <taxon>Actinomycetota</taxon>
        <taxon>Actinomycetes</taxon>
        <taxon>Streptosporangiales</taxon>
        <taxon>Nocardiopsidaceae</taxon>
        <taxon>Nocardiopsis</taxon>
    </lineage>
</organism>
<protein>
    <submittedName>
        <fullName evidence="1">Uncharacterized protein</fullName>
    </submittedName>
</protein>
<proteinExistence type="predicted"/>
<reference evidence="1 2" key="1">
    <citation type="submission" date="2020-08" db="EMBL/GenBank/DDBJ databases">
        <title>Sequencing the genomes of 1000 actinobacteria strains.</title>
        <authorList>
            <person name="Klenk H.-P."/>
        </authorList>
    </citation>
    <scope>NUCLEOTIDE SEQUENCE [LARGE SCALE GENOMIC DNA]</scope>
    <source>
        <strain evidence="1 2">DSM 44551</strain>
    </source>
</reference>
<evidence type="ECO:0000313" key="1">
    <source>
        <dbReference type="EMBL" id="MBB5434337.1"/>
    </source>
</evidence>
<sequence>MSGPHPLRGRRALVVGGCAPGPDGAPAEAVAAALAAEGAAVAVAGDTGRPGASAAVLPADAPGAVAEAVRRAARTGTPVLALHCASGSEAACRAAVAHTTLEFGGIDLVVVCAEAGGEVPAQAAYWLLSAVRGFARGGAVVLLAGPVPQGAPLGAGALADDRRVAVRRVAAAAPEELARGCVRAAAEAVRRRPAAAPAPRRAAVRSPLR</sequence>
<dbReference type="InterPro" id="IPR036291">
    <property type="entry name" value="NAD(P)-bd_dom_sf"/>
</dbReference>